<dbReference type="InterPro" id="IPR032319">
    <property type="entry name" value="CLP1_P"/>
</dbReference>
<evidence type="ECO:0000256" key="6">
    <source>
        <dbReference type="ARBA" id="ARBA00022777"/>
    </source>
</evidence>
<dbReference type="STRING" id="1157962.A0A250XH38"/>
<comment type="similarity">
    <text evidence="2">Belongs to the Clp1 family. NOL9/GRC3 subfamily.</text>
</comment>
<gene>
    <name evidence="12" type="ORF">CEUSTIGMA_g9657.t1</name>
</gene>
<feature type="compositionally biased region" description="Basic and acidic residues" evidence="9">
    <location>
        <begin position="582"/>
        <end position="593"/>
    </location>
</feature>
<evidence type="ECO:0000256" key="4">
    <source>
        <dbReference type="ARBA" id="ARBA00022679"/>
    </source>
</evidence>
<keyword evidence="3" id="KW-0698">rRNA processing</keyword>
<dbReference type="Proteomes" id="UP000232323">
    <property type="component" value="Unassembled WGS sequence"/>
</dbReference>
<evidence type="ECO:0000313" key="13">
    <source>
        <dbReference type="Proteomes" id="UP000232323"/>
    </source>
</evidence>
<keyword evidence="4" id="KW-0808">Transferase</keyword>
<evidence type="ECO:0000256" key="2">
    <source>
        <dbReference type="ARBA" id="ARBA00011003"/>
    </source>
</evidence>
<organism evidence="12 13">
    <name type="scientific">Chlamydomonas eustigma</name>
    <dbReference type="NCBI Taxonomy" id="1157962"/>
    <lineage>
        <taxon>Eukaryota</taxon>
        <taxon>Viridiplantae</taxon>
        <taxon>Chlorophyta</taxon>
        <taxon>core chlorophytes</taxon>
        <taxon>Chlorophyceae</taxon>
        <taxon>CS clade</taxon>
        <taxon>Chlamydomonadales</taxon>
        <taxon>Chlamydomonadaceae</taxon>
        <taxon>Chlamydomonas</taxon>
    </lineage>
</organism>
<feature type="domain" description="NOL9 C-terminal" evidence="11">
    <location>
        <begin position="502"/>
        <end position="548"/>
    </location>
</feature>
<evidence type="ECO:0000256" key="3">
    <source>
        <dbReference type="ARBA" id="ARBA00022552"/>
    </source>
</evidence>
<sequence>MCVCFTSNSVLLEVGSPPSKLTTAGRNSLAIRIQAQAGGQRVPLLTSHQVQVSLTAPPPVLKPLEHIYTSAAVDATWVEEERRSSHAHASSSSLGSQPDRSNYSTLSINQQFSLHVPGKQLPGIPEALVISEAWEQALSDLCYNLQSQHSSDDGHTAVQPAVVPLVVAVCGSKGMGKSTFSRLLTNRFLNICKEVMYLDTDCGQPEFSPPGLVSLVRVKAPVLGPPYTHQQAPYAAHYQGDTSPQGDPELYVAAVYSLYKQYQLYCSTCTAERRSCPPLIVNTHGWVKGVGLDVLAEVLHATMPTHVVQFCSHLQGKNLPDGPFWIPEALQEHSYNPNMIYLKASAPTASLQGTTVGRVASTGHVQVGADLAQQRLLKPAECRSFQWHAWARHVIGLDPTWGSYEGQELWQDAAQLAALRPVCICLDDVSLQFLGSSGDLKPSYIGVVLNGAIVGLGASRLNTQEMHDGGVAQGLDDHRERSAEGTNMDVQQVNHHMDRLPPVKCLGLGLVRAVDMEARKLYILTPLMQDWVKLQQVDTLMVGKTELPSSLLQVGDSAVTPYLSLFCLPTEGTASGGSKSRKTLERRGLVHKL</sequence>
<dbReference type="GO" id="GO:0000448">
    <property type="term" value="P:cleavage in ITS2 between 5.8S rRNA and LSU-rRNA of tricistronic rRNA transcript (SSU-rRNA, 5.8S rRNA, LSU-rRNA)"/>
    <property type="evidence" value="ECO:0007669"/>
    <property type="project" value="TreeGrafter"/>
</dbReference>
<dbReference type="AlphaFoldDB" id="A0A250XH38"/>
<keyword evidence="5" id="KW-0547">Nucleotide-binding</keyword>
<dbReference type="PANTHER" id="PTHR12755">
    <property type="entry name" value="CLEAVAGE/POLYADENYLATION FACTOR IA SUBUNIT CLP1P"/>
    <property type="match status" value="1"/>
</dbReference>
<name>A0A250XH38_9CHLO</name>
<evidence type="ECO:0000256" key="8">
    <source>
        <dbReference type="ARBA" id="ARBA00023242"/>
    </source>
</evidence>
<protein>
    <submittedName>
        <fullName evidence="12">Uncharacterized protein</fullName>
    </submittedName>
</protein>
<comment type="caution">
    <text evidence="12">The sequence shown here is derived from an EMBL/GenBank/DDBJ whole genome shotgun (WGS) entry which is preliminary data.</text>
</comment>
<evidence type="ECO:0000259" key="10">
    <source>
        <dbReference type="Pfam" id="PF16575"/>
    </source>
</evidence>
<keyword evidence="6" id="KW-0418">Kinase</keyword>
<dbReference type="PANTHER" id="PTHR12755:SF3">
    <property type="entry name" value="POLYNUCLEOTIDE 5'-HYDROXYL-KINASE NOL9"/>
    <property type="match status" value="1"/>
</dbReference>
<keyword evidence="7" id="KW-0067">ATP-binding</keyword>
<evidence type="ECO:0000256" key="7">
    <source>
        <dbReference type="ARBA" id="ARBA00022840"/>
    </source>
</evidence>
<dbReference type="GO" id="GO:0051731">
    <property type="term" value="F:polynucleotide 5'-hydroxyl-kinase activity"/>
    <property type="evidence" value="ECO:0007669"/>
    <property type="project" value="InterPro"/>
</dbReference>
<comment type="subcellular location">
    <subcellularLocation>
        <location evidence="1">Nucleus</location>
        <location evidence="1">Nucleolus</location>
    </subcellularLocation>
</comment>
<dbReference type="InterPro" id="IPR045116">
    <property type="entry name" value="Clp1/Grc3"/>
</dbReference>
<evidence type="ECO:0000256" key="5">
    <source>
        <dbReference type="ARBA" id="ARBA00022741"/>
    </source>
</evidence>
<dbReference type="SUPFAM" id="SSF52540">
    <property type="entry name" value="P-loop containing nucleoside triphosphate hydrolases"/>
    <property type="match status" value="1"/>
</dbReference>
<dbReference type="Pfam" id="PF25467">
    <property type="entry name" value="NOL9_C"/>
    <property type="match status" value="1"/>
</dbReference>
<reference evidence="12 13" key="1">
    <citation type="submission" date="2017-08" db="EMBL/GenBank/DDBJ databases">
        <title>Acidophilic green algal genome provides insights into adaptation to an acidic environment.</title>
        <authorList>
            <person name="Hirooka S."/>
            <person name="Hirose Y."/>
            <person name="Kanesaki Y."/>
            <person name="Higuchi S."/>
            <person name="Fujiwara T."/>
            <person name="Onuma R."/>
            <person name="Era A."/>
            <person name="Ohbayashi R."/>
            <person name="Uzuka A."/>
            <person name="Nozaki H."/>
            <person name="Yoshikawa H."/>
            <person name="Miyagishima S.Y."/>
        </authorList>
    </citation>
    <scope>NUCLEOTIDE SEQUENCE [LARGE SCALE GENOMIC DNA]</scope>
    <source>
        <strain evidence="12 13">NIES-2499</strain>
    </source>
</reference>
<dbReference type="Pfam" id="PF16575">
    <property type="entry name" value="CLP1_P"/>
    <property type="match status" value="1"/>
</dbReference>
<accession>A0A250XH38</accession>
<dbReference type="Gene3D" id="3.40.50.300">
    <property type="entry name" value="P-loop containing nucleotide triphosphate hydrolases"/>
    <property type="match status" value="1"/>
</dbReference>
<keyword evidence="13" id="KW-1185">Reference proteome</keyword>
<dbReference type="GO" id="GO:0005524">
    <property type="term" value="F:ATP binding"/>
    <property type="evidence" value="ECO:0007669"/>
    <property type="project" value="UniProtKB-KW"/>
</dbReference>
<dbReference type="OrthoDB" id="2405412at2759"/>
<feature type="region of interest" description="Disordered" evidence="9">
    <location>
        <begin position="573"/>
        <end position="593"/>
    </location>
</feature>
<evidence type="ECO:0000259" key="11">
    <source>
        <dbReference type="Pfam" id="PF25467"/>
    </source>
</evidence>
<proteinExistence type="inferred from homology"/>
<feature type="domain" description="Clp1 P-loop" evidence="10">
    <location>
        <begin position="171"/>
        <end position="310"/>
    </location>
</feature>
<evidence type="ECO:0000313" key="12">
    <source>
        <dbReference type="EMBL" id="GAX82229.1"/>
    </source>
</evidence>
<dbReference type="InterPro" id="IPR027417">
    <property type="entry name" value="P-loop_NTPase"/>
</dbReference>
<evidence type="ECO:0000256" key="1">
    <source>
        <dbReference type="ARBA" id="ARBA00004604"/>
    </source>
</evidence>
<evidence type="ECO:0000256" key="9">
    <source>
        <dbReference type="SAM" id="MobiDB-lite"/>
    </source>
</evidence>
<keyword evidence="8" id="KW-0539">Nucleus</keyword>
<dbReference type="GO" id="GO:0005730">
    <property type="term" value="C:nucleolus"/>
    <property type="evidence" value="ECO:0007669"/>
    <property type="project" value="UniProtKB-SubCell"/>
</dbReference>
<dbReference type="InterPro" id="IPR057570">
    <property type="entry name" value="NOL9_C"/>
</dbReference>
<dbReference type="EMBL" id="BEGY01000077">
    <property type="protein sequence ID" value="GAX82229.1"/>
    <property type="molecule type" value="Genomic_DNA"/>
</dbReference>